<dbReference type="CDD" id="cd00085">
    <property type="entry name" value="HNHc"/>
    <property type="match status" value="1"/>
</dbReference>
<name>L7KI02_9ACTN</name>
<dbReference type="AlphaFoldDB" id="L7KI02"/>
<dbReference type="GO" id="GO:0004519">
    <property type="term" value="F:endonuclease activity"/>
    <property type="evidence" value="ECO:0007669"/>
    <property type="project" value="InterPro"/>
</dbReference>
<dbReference type="EMBL" id="BANR01000004">
    <property type="protein sequence ID" value="GAC48121.1"/>
    <property type="molecule type" value="Genomic_DNA"/>
</dbReference>
<accession>L7KI02</accession>
<dbReference type="Gene3D" id="1.10.30.50">
    <property type="match status" value="1"/>
</dbReference>
<gene>
    <name evidence="2" type="ORF">GOACH_04_05210</name>
</gene>
<dbReference type="Proteomes" id="UP000010988">
    <property type="component" value="Unassembled WGS sequence"/>
</dbReference>
<protein>
    <recommendedName>
        <fullName evidence="1">HNH nuclease domain-containing protein</fullName>
    </recommendedName>
</protein>
<dbReference type="InterPro" id="IPR002711">
    <property type="entry name" value="HNH"/>
</dbReference>
<dbReference type="Pfam" id="PF01844">
    <property type="entry name" value="HNH"/>
    <property type="match status" value="1"/>
</dbReference>
<dbReference type="SMART" id="SM00507">
    <property type="entry name" value="HNHc"/>
    <property type="match status" value="1"/>
</dbReference>
<reference evidence="2 3" key="1">
    <citation type="submission" date="2012-12" db="EMBL/GenBank/DDBJ databases">
        <title>Whole genome shotgun sequence of Gordonia aichiensis NBRC 108223.</title>
        <authorList>
            <person name="Isaki-Nakamura S."/>
            <person name="Hosoyama A."/>
            <person name="Tsuchikane K."/>
            <person name="Ando Y."/>
            <person name="Baba S."/>
            <person name="Ohji S."/>
            <person name="Hamada M."/>
            <person name="Tamura T."/>
            <person name="Yamazoe A."/>
            <person name="Yamazaki S."/>
            <person name="Fujita N."/>
        </authorList>
    </citation>
    <scope>NUCLEOTIDE SEQUENCE [LARGE SCALE GENOMIC DNA]</scope>
    <source>
        <strain evidence="2 3">NBRC 108223</strain>
    </source>
</reference>
<sequence length="482" mass="52356">MAGGSTDIFDEADPCELAVGEIADRLEGYAGQIASMTARFLLLVSEFDRRTGWSGDGIISCAHWLTLRTGLSTRTAQEYVRVARTLDELPKIRVAFAQGRLSYSKVRALTRVVTPDREDELLNVALSADAAQLERVVRAIRSIDQREREATEGEVESTASWEWNSDGTLSVRMRLSAVDGASFMAATVRAEYERTRTSGSDDRGPTVADLVAAQIERAGGADREADIEEAGLEPADRRLWRHTPADIAPAVVLMAETMQSAIEVPTFTPGAEVVVHTHERGEGVADRTAAVAPDAHVEGGPALSAAEAAEVSCSGTTTDVRHDRRGTVTSWGRRTRVPSTRTLRAILDRDGGCRYPGCGRTRHLHAHHVRFWSRGGATTPDNLVLLCSSHHRALHRGEFSIEAHALQQFTFHRQIDGTVIERASSISAAQGWRPAAIADGAVVPENPGRLDLGYTTEVLYAAWRFKQAAGSRDDSTTRTLAA</sequence>
<dbReference type="GO" id="GO:0008270">
    <property type="term" value="F:zinc ion binding"/>
    <property type="evidence" value="ECO:0007669"/>
    <property type="project" value="InterPro"/>
</dbReference>
<dbReference type="InterPro" id="IPR003615">
    <property type="entry name" value="HNH_nuc"/>
</dbReference>
<feature type="domain" description="HNH nuclease" evidence="1">
    <location>
        <begin position="341"/>
        <end position="392"/>
    </location>
</feature>
<organism evidence="2 3">
    <name type="scientific">Gordonia aichiensis NBRC 108223</name>
    <dbReference type="NCBI Taxonomy" id="1220583"/>
    <lineage>
        <taxon>Bacteria</taxon>
        <taxon>Bacillati</taxon>
        <taxon>Actinomycetota</taxon>
        <taxon>Actinomycetes</taxon>
        <taxon>Mycobacteriales</taxon>
        <taxon>Gordoniaceae</taxon>
        <taxon>Gordonia</taxon>
    </lineage>
</organism>
<evidence type="ECO:0000259" key="1">
    <source>
        <dbReference type="SMART" id="SM00507"/>
    </source>
</evidence>
<dbReference type="GO" id="GO:0003676">
    <property type="term" value="F:nucleic acid binding"/>
    <property type="evidence" value="ECO:0007669"/>
    <property type="project" value="InterPro"/>
</dbReference>
<proteinExistence type="predicted"/>
<dbReference type="RefSeq" id="WP_005172703.1">
    <property type="nucleotide sequence ID" value="NZ_BANR01000004.1"/>
</dbReference>
<comment type="caution">
    <text evidence="2">The sequence shown here is derived from an EMBL/GenBank/DDBJ whole genome shotgun (WGS) entry which is preliminary data.</text>
</comment>
<evidence type="ECO:0000313" key="2">
    <source>
        <dbReference type="EMBL" id="GAC48121.1"/>
    </source>
</evidence>
<keyword evidence="3" id="KW-1185">Reference proteome</keyword>
<evidence type="ECO:0000313" key="3">
    <source>
        <dbReference type="Proteomes" id="UP000010988"/>
    </source>
</evidence>
<dbReference type="STRING" id="1220583.GOACH_04_05210"/>
<dbReference type="OrthoDB" id="4752861at2"/>
<dbReference type="eggNOG" id="COG1403">
    <property type="taxonomic scope" value="Bacteria"/>
</dbReference>